<dbReference type="AlphaFoldDB" id="A0A8I0ERB4"/>
<sequence>MSQQLVMVLAIAVMVAVFVWWLVILLEALRVPRERWEVAGQSQLIYVLLMVFLGIVGSIAYVAVARPRLRAASVPAAGV</sequence>
<feature type="transmembrane region" description="Helical" evidence="1">
    <location>
        <begin position="44"/>
        <end position="64"/>
    </location>
</feature>
<name>A0A8I0ERB4_9ACTN</name>
<gene>
    <name evidence="2" type="ORF">IBG24_01425</name>
</gene>
<dbReference type="Proteomes" id="UP000620591">
    <property type="component" value="Unassembled WGS sequence"/>
</dbReference>
<evidence type="ECO:0008006" key="4">
    <source>
        <dbReference type="Google" id="ProtNLM"/>
    </source>
</evidence>
<keyword evidence="1" id="KW-0812">Transmembrane</keyword>
<comment type="caution">
    <text evidence="2">The sequence shown here is derived from an EMBL/GenBank/DDBJ whole genome shotgun (WGS) entry which is preliminary data.</text>
</comment>
<protein>
    <recommendedName>
        <fullName evidence="4">Cardiolipin synthase N-terminal domain-containing protein</fullName>
    </recommendedName>
</protein>
<evidence type="ECO:0000313" key="2">
    <source>
        <dbReference type="EMBL" id="MBC9224971.1"/>
    </source>
</evidence>
<keyword evidence="1" id="KW-1133">Transmembrane helix</keyword>
<feature type="transmembrane region" description="Helical" evidence="1">
    <location>
        <begin position="5"/>
        <end position="24"/>
    </location>
</feature>
<reference evidence="2" key="1">
    <citation type="submission" date="2020-09" db="EMBL/GenBank/DDBJ databases">
        <title>Novel species in genus Aeromicrobium.</title>
        <authorList>
            <person name="Zhang G."/>
        </authorList>
    </citation>
    <scope>NUCLEOTIDE SEQUENCE</scope>
    <source>
        <strain evidence="2">Zg-636</strain>
    </source>
</reference>
<dbReference type="EMBL" id="JACTVM010000001">
    <property type="protein sequence ID" value="MBC9224971.1"/>
    <property type="molecule type" value="Genomic_DNA"/>
</dbReference>
<dbReference type="RefSeq" id="WP_154594903.1">
    <property type="nucleotide sequence ID" value="NZ_JACTVM010000001.1"/>
</dbReference>
<accession>A0A8I0ERB4</accession>
<evidence type="ECO:0000313" key="3">
    <source>
        <dbReference type="Proteomes" id="UP000620591"/>
    </source>
</evidence>
<proteinExistence type="predicted"/>
<keyword evidence="1" id="KW-0472">Membrane</keyword>
<organism evidence="2 3">
    <name type="scientific">Aeromicrobium senzhongii</name>
    <dbReference type="NCBI Taxonomy" id="2663859"/>
    <lineage>
        <taxon>Bacteria</taxon>
        <taxon>Bacillati</taxon>
        <taxon>Actinomycetota</taxon>
        <taxon>Actinomycetes</taxon>
        <taxon>Propionibacteriales</taxon>
        <taxon>Nocardioidaceae</taxon>
        <taxon>Aeromicrobium</taxon>
    </lineage>
</organism>
<evidence type="ECO:0000256" key="1">
    <source>
        <dbReference type="SAM" id="Phobius"/>
    </source>
</evidence>